<accession>A0A2K8QJY0</accession>
<evidence type="ECO:0000313" key="2">
    <source>
        <dbReference type="Proteomes" id="UP000231901"/>
    </source>
</evidence>
<dbReference type="GeneID" id="66564174"/>
<sequence>MSIVKKKDLVENSVFSIYLDGIGYTIAQLRDDCQMEFFDVLRDRDEWDGINLNEEKVLFCIVVAAHRLLALFHRNITLEVIFNERERCLVGLSYSSVRESTGVFGLNLIEYGKIFDPNNIRVLIKDLDPVFHKDILYSFELLGMSGKVDKIKERLVKYFSEGVNFDTQIKFLYPELELPPKGYVRKDVEDIKDFLNH</sequence>
<dbReference type="Proteomes" id="UP000231901">
    <property type="component" value="Chromosome"/>
</dbReference>
<dbReference type="EMBL" id="CP025003">
    <property type="protein sequence ID" value="ATZ93827.1"/>
    <property type="molecule type" value="Genomic_DNA"/>
</dbReference>
<dbReference type="KEGG" id="dfn:CVE23_07455"/>
<dbReference type="AlphaFoldDB" id="A0A2K8QJY0"/>
<name>A0A2K8QJY0_9GAMM</name>
<protein>
    <submittedName>
        <fullName evidence="1">Uncharacterized protein</fullName>
    </submittedName>
</protein>
<reference evidence="2" key="1">
    <citation type="journal article" date="2018" name="Genome Announc.">
        <title>Complete genome sequence of a Dickeya fangzhongdai type strain causing bleeding canker of pear tree trunks.</title>
        <authorList>
            <person name="Zhao Y."/>
            <person name="Tian Y."/>
            <person name="Li X."/>
            <person name="Hu B."/>
        </authorList>
    </citation>
    <scope>NUCLEOTIDE SEQUENCE [LARGE SCALE GENOMIC DNA]</scope>
    <source>
        <strain evidence="2">DSM 101947</strain>
    </source>
</reference>
<dbReference type="RefSeq" id="WP_100849205.1">
    <property type="nucleotide sequence ID" value="NZ_BMJF01000036.1"/>
</dbReference>
<keyword evidence="2" id="KW-1185">Reference proteome</keyword>
<evidence type="ECO:0000313" key="1">
    <source>
        <dbReference type="EMBL" id="ATZ93827.1"/>
    </source>
</evidence>
<gene>
    <name evidence="1" type="ORF">CVE23_07455</name>
</gene>
<proteinExistence type="predicted"/>
<organism evidence="1 2">
    <name type="scientific">Dickeya fangzhongdai</name>
    <dbReference type="NCBI Taxonomy" id="1778540"/>
    <lineage>
        <taxon>Bacteria</taxon>
        <taxon>Pseudomonadati</taxon>
        <taxon>Pseudomonadota</taxon>
        <taxon>Gammaproteobacteria</taxon>
        <taxon>Enterobacterales</taxon>
        <taxon>Pectobacteriaceae</taxon>
        <taxon>Dickeya</taxon>
    </lineage>
</organism>